<comment type="caution">
    <text evidence="2">The sequence shown here is derived from an EMBL/GenBank/DDBJ whole genome shotgun (WGS) entry which is preliminary data.</text>
</comment>
<keyword evidence="3" id="KW-1185">Reference proteome</keyword>
<sequence>MLLKHLKTLIINIFAIPKNIFDMNNFTFNPLSKRSSIITTVFTAALLFFNSSAQAQCPDNPAGDQTTYGQDEWIGYVYSGYETGNPPASPFTGTYRGFVTEAATFDHDYGGNAMEGDNICGYYFDDFAVRYKMQKTYAPGYYRFTVGGDDGVRLSLDGGNTFVTPADSWTNHGYVAYNYDITIEEETTLNIIVEFYEAGGGARVSFNSSLLTCNATAPTEVTGNVIYSCNGYTTLYAQGGTENGATYQWGYGSVVGTNPASGFNTPTWSNVTQPGTYWVRRVLASPCNGHTDGIVFNVTTSANTPGNPAEYGDNQWNVYTSHINTNTNPHTYTYKGYYTDSALTVNSENMWASGASPSAAATWTGCAVENDYFGFVYKRKGFTCGEYNLTLQKWDDHIKIYIDGTQVNFANYTLGNGGAINPNGWEPGPANANLGNYHFGADTTIEIVIDEYQGGANVKLDITPVYQQPTSITSSNTGAVCPGTDVTLTAVGGMLKAGQTYQWGTGTTGQNIISGATDVTATVAAQAGTTYWVRIVPNECDGTGEGAATTISVLNSWAGAVDSNWHNGANWCGGVPTIDQDVVIDTTMHNPEVTLATAAAKSITITTGASVTVKTGGTLTVQNAVVTNGALTIENNAALVQVNNVANTGAASVWRNSNELYRLDYTLWGSPVQNQVLFDFSPETAIGRFYTYGLNSNGDENYLQVADPTTTEFANGTGYLIRMPNDLPAIPGYNGGTTKIPFYGNFNGVPNNGDITVPAGNLVNHYIAVANPYASPISVTEFFNQNSSVLEAGEGIYFWRKRNNALETSYAHLTMAGFTANEADGGDMDGDNGDFYYAAAEEGEFNANWIISPGQGFIVKLRNDITAAHQVTFSNSMREGAPVANGQPFFRTQNTNNAPAVSRWWINLNGASAFSQALVSYMPQGTAGLDYGYDARSFADGTAALYSKAGQDNLAIQARPQFEVTDVVPLGFNATVAGEYTLSLDRVDGLFAQGQAIFVKDNLTGTTYNLQEGAYTFTTGAGAFDTRFEVYYETDALGIDQPELANMVLIYQQNGAINITSGAVEMTAVTLYDIRGRKLYEQNGINATTATVSNLNAGNQVIIVEIETVKGKVTKKIVY</sequence>
<dbReference type="PATRIC" id="fig|1202724.3.peg.3234"/>
<gene>
    <name evidence="2" type="ORF">AM493_15565</name>
</gene>
<reference evidence="2 3" key="1">
    <citation type="submission" date="2015-08" db="EMBL/GenBank/DDBJ databases">
        <title>Whole genome sequence of Flavobacterium akiainvivens IK-1T, from decaying Wikstroemia oahuensis, an endemic Hawaiian shrub.</title>
        <authorList>
            <person name="Wan X."/>
            <person name="Hou S."/>
            <person name="Saito J."/>
            <person name="Donachie S."/>
        </authorList>
    </citation>
    <scope>NUCLEOTIDE SEQUENCE [LARGE SCALE GENOMIC DNA]</scope>
    <source>
        <strain evidence="2 3">IK-1</strain>
    </source>
</reference>
<dbReference type="NCBIfam" id="NF033708">
    <property type="entry name" value="T9SS_Cterm_ChiA"/>
    <property type="match status" value="1"/>
</dbReference>
<dbReference type="Proteomes" id="UP000037755">
    <property type="component" value="Unassembled WGS sequence"/>
</dbReference>
<accession>A0A0M8MJV1</accession>
<name>A0A0M8MJV1_9FLAO</name>
<evidence type="ECO:0000313" key="2">
    <source>
        <dbReference type="EMBL" id="KOS07297.1"/>
    </source>
</evidence>
<dbReference type="InterPro" id="IPR044023">
    <property type="entry name" value="Ig_7"/>
</dbReference>
<dbReference type="AlphaFoldDB" id="A0A0M8MJV1"/>
<evidence type="ECO:0000313" key="3">
    <source>
        <dbReference type="Proteomes" id="UP000037755"/>
    </source>
</evidence>
<feature type="domain" description="Ig-like" evidence="1">
    <location>
        <begin position="470"/>
        <end position="541"/>
    </location>
</feature>
<proteinExistence type="predicted"/>
<protein>
    <recommendedName>
        <fullName evidence="1">Ig-like domain-containing protein</fullName>
    </recommendedName>
</protein>
<dbReference type="EMBL" id="LIYD01000005">
    <property type="protein sequence ID" value="KOS07297.1"/>
    <property type="molecule type" value="Genomic_DNA"/>
</dbReference>
<dbReference type="Pfam" id="PF19081">
    <property type="entry name" value="Ig_7"/>
    <property type="match status" value="1"/>
</dbReference>
<dbReference type="STRING" id="1202724.AM493_15565"/>
<organism evidence="2 3">
    <name type="scientific">Flavobacterium akiainvivens</name>
    <dbReference type="NCBI Taxonomy" id="1202724"/>
    <lineage>
        <taxon>Bacteria</taxon>
        <taxon>Pseudomonadati</taxon>
        <taxon>Bacteroidota</taxon>
        <taxon>Flavobacteriia</taxon>
        <taxon>Flavobacteriales</taxon>
        <taxon>Flavobacteriaceae</taxon>
        <taxon>Flavobacterium</taxon>
    </lineage>
</organism>
<evidence type="ECO:0000259" key="1">
    <source>
        <dbReference type="Pfam" id="PF19081"/>
    </source>
</evidence>